<evidence type="ECO:0000313" key="1">
    <source>
        <dbReference type="EMBL" id="JAP98557.1"/>
    </source>
</evidence>
<gene>
    <name evidence="1" type="ORF">g.35349</name>
    <name evidence="2" type="ORF">g.35352</name>
</gene>
<reference evidence="2" key="1">
    <citation type="journal article" date="2016" name="Gigascience">
        <title>De novo construction of an expanded transcriptome assembly for the western tarnished plant bug, Lygus hesperus.</title>
        <authorList>
            <person name="Tassone E.E."/>
            <person name="Geib S.M."/>
            <person name="Hall B."/>
            <person name="Fabrick J.A."/>
            <person name="Brent C.S."/>
            <person name="Hull J.J."/>
        </authorList>
    </citation>
    <scope>NUCLEOTIDE SEQUENCE</scope>
</reference>
<evidence type="ECO:0000313" key="2">
    <source>
        <dbReference type="EMBL" id="JAQ10480.1"/>
    </source>
</evidence>
<dbReference type="EMBL" id="GDHC01008149">
    <property type="protein sequence ID" value="JAQ10480.1"/>
    <property type="molecule type" value="Transcribed_RNA"/>
</dbReference>
<organism evidence="2">
    <name type="scientific">Lygus hesperus</name>
    <name type="common">Western plant bug</name>
    <dbReference type="NCBI Taxonomy" id="30085"/>
    <lineage>
        <taxon>Eukaryota</taxon>
        <taxon>Metazoa</taxon>
        <taxon>Ecdysozoa</taxon>
        <taxon>Arthropoda</taxon>
        <taxon>Hexapoda</taxon>
        <taxon>Insecta</taxon>
        <taxon>Pterygota</taxon>
        <taxon>Neoptera</taxon>
        <taxon>Paraneoptera</taxon>
        <taxon>Hemiptera</taxon>
        <taxon>Heteroptera</taxon>
        <taxon>Panheteroptera</taxon>
        <taxon>Cimicomorpha</taxon>
        <taxon>Miridae</taxon>
        <taxon>Mirini</taxon>
        <taxon>Lygus</taxon>
    </lineage>
</organism>
<accession>A0A146LVV5</accession>
<proteinExistence type="predicted"/>
<protein>
    <submittedName>
        <fullName evidence="2">Uncharacterized protein</fullName>
    </submittedName>
</protein>
<dbReference type="AlphaFoldDB" id="A0A146LVV5"/>
<sequence>MPVCLQQQHQQQHHHQHVRHYPHLEQMYNSTPQRTLPNLPTASLATNASHLLASTNLHRFLSCKPPPRTASRLLPRTALVSTPQVLTTHVTRRYVDNLEQIQKQLYQHPLFIDLSCLLQSMSISTTFQQRPTVSDDTLHHLETLYPIPRTVEEGYIQQKIGVLKDSVDAIYRISKPIRLFADVDRIVMQLFFHEAKWLLYVGH</sequence>
<name>A0A146LVV5_LYGHE</name>
<dbReference type="EMBL" id="GDHC01020071">
    <property type="protein sequence ID" value="JAP98557.1"/>
    <property type="molecule type" value="Transcribed_RNA"/>
</dbReference>